<feature type="zinc finger region" description="dksA C4-type" evidence="4">
    <location>
        <begin position="92"/>
        <end position="116"/>
    </location>
</feature>
<dbReference type="InterPro" id="IPR020458">
    <property type="entry name" value="Znf_DskA_TraR_CS"/>
</dbReference>
<feature type="region of interest" description="Disordered" evidence="5">
    <location>
        <begin position="29"/>
        <end position="55"/>
    </location>
</feature>
<protein>
    <submittedName>
        <fullName evidence="7">DnaK suppressor protein</fullName>
    </submittedName>
    <submittedName>
        <fullName evidence="8">TraR/DksA C4-type zinc finger protein</fullName>
    </submittedName>
</protein>
<dbReference type="Proteomes" id="UP000025229">
    <property type="component" value="Chromosome"/>
</dbReference>
<dbReference type="SUPFAM" id="SSF57716">
    <property type="entry name" value="Glucocorticoid receptor-like (DNA-binding domain)"/>
    <property type="match status" value="1"/>
</dbReference>
<dbReference type="eggNOG" id="COG1734">
    <property type="taxonomic scope" value="Bacteria"/>
</dbReference>
<dbReference type="STRING" id="42256.RradSPS_1288"/>
<dbReference type="PROSITE" id="PS51128">
    <property type="entry name" value="ZF_DKSA_2"/>
    <property type="match status" value="1"/>
</dbReference>
<proteinExistence type="predicted"/>
<dbReference type="EMBL" id="JAWXXX010000001">
    <property type="protein sequence ID" value="MDX5893978.1"/>
    <property type="molecule type" value="Genomic_DNA"/>
</dbReference>
<keyword evidence="3" id="KW-0862">Zinc</keyword>
<dbReference type="EMBL" id="CP007514">
    <property type="protein sequence ID" value="AHY46571.1"/>
    <property type="molecule type" value="Genomic_DNA"/>
</dbReference>
<dbReference type="PANTHER" id="PTHR33823">
    <property type="entry name" value="RNA POLYMERASE-BINDING TRANSCRIPTION FACTOR DKSA-RELATED"/>
    <property type="match status" value="1"/>
</dbReference>
<dbReference type="InterPro" id="IPR037187">
    <property type="entry name" value="DnaK_N"/>
</dbReference>
<dbReference type="Proteomes" id="UP001281130">
    <property type="component" value="Unassembled WGS sequence"/>
</dbReference>
<evidence type="ECO:0000256" key="2">
    <source>
        <dbReference type="ARBA" id="ARBA00022771"/>
    </source>
</evidence>
<gene>
    <name evidence="7" type="ORF">RradSPS_1288</name>
    <name evidence="8" type="ORF">SIL72_08055</name>
</gene>
<reference evidence="8" key="2">
    <citation type="submission" date="2023-11" db="EMBL/GenBank/DDBJ databases">
        <title>MicrobeMod: A computational toolkit for identifying prokaryotic methylation and restriction-modification with nanopore sequencing.</title>
        <authorList>
            <person name="Crits-Christoph A."/>
            <person name="Kang S.C."/>
            <person name="Lee H."/>
            <person name="Ostrov N."/>
        </authorList>
    </citation>
    <scope>NUCLEOTIDE SEQUENCE</scope>
    <source>
        <strain evidence="8">ATCC 51242</strain>
    </source>
</reference>
<dbReference type="HOGENOM" id="CLU_043144_4_2_11"/>
<keyword evidence="9" id="KW-1185">Reference proteome</keyword>
<dbReference type="Pfam" id="PF01258">
    <property type="entry name" value="zf-dskA_traR"/>
    <property type="match status" value="1"/>
</dbReference>
<evidence type="ECO:0000259" key="6">
    <source>
        <dbReference type="Pfam" id="PF01258"/>
    </source>
</evidence>
<feature type="domain" description="Zinc finger DksA/TraR C4-type" evidence="6">
    <location>
        <begin position="87"/>
        <end position="120"/>
    </location>
</feature>
<evidence type="ECO:0000256" key="1">
    <source>
        <dbReference type="ARBA" id="ARBA00022723"/>
    </source>
</evidence>
<dbReference type="PROSITE" id="PS01102">
    <property type="entry name" value="ZF_DKSA_1"/>
    <property type="match status" value="1"/>
</dbReference>
<evidence type="ECO:0000256" key="4">
    <source>
        <dbReference type="PROSITE-ProRule" id="PRU00510"/>
    </source>
</evidence>
<keyword evidence="1" id="KW-0479">Metal-binding</keyword>
<dbReference type="GO" id="GO:0008270">
    <property type="term" value="F:zinc ion binding"/>
    <property type="evidence" value="ECO:0007669"/>
    <property type="project" value="UniProtKB-KW"/>
</dbReference>
<evidence type="ECO:0000313" key="8">
    <source>
        <dbReference type="EMBL" id="MDX5893978.1"/>
    </source>
</evidence>
<dbReference type="SUPFAM" id="SSF109635">
    <property type="entry name" value="DnaK suppressor protein DksA, alpha-hairpin domain"/>
    <property type="match status" value="1"/>
</dbReference>
<name>A0A023X322_RUBRA</name>
<evidence type="ECO:0000313" key="7">
    <source>
        <dbReference type="EMBL" id="AHY46571.1"/>
    </source>
</evidence>
<reference evidence="7 9" key="1">
    <citation type="submission" date="2014-03" db="EMBL/GenBank/DDBJ databases">
        <title>Complete genome sequence of the Radio-Resistant Rubrobacter radiotolerans RSPS-4.</title>
        <authorList>
            <person name="Egas C.C."/>
            <person name="Barroso C.C."/>
            <person name="Froufe H.J.C."/>
            <person name="Pacheco J.J."/>
            <person name="Albuquerque L.L."/>
            <person name="da Costa M.M.S."/>
        </authorList>
    </citation>
    <scope>NUCLEOTIDE SEQUENCE [LARGE SCALE GENOMIC DNA]</scope>
    <source>
        <strain evidence="7 9">RSPS-4</strain>
    </source>
</reference>
<dbReference type="KEGG" id="rrd:RradSPS_1288"/>
<organism evidence="7 9">
    <name type="scientific">Rubrobacter radiotolerans</name>
    <name type="common">Arthrobacter radiotolerans</name>
    <dbReference type="NCBI Taxonomy" id="42256"/>
    <lineage>
        <taxon>Bacteria</taxon>
        <taxon>Bacillati</taxon>
        <taxon>Actinomycetota</taxon>
        <taxon>Rubrobacteria</taxon>
        <taxon>Rubrobacterales</taxon>
        <taxon>Rubrobacteraceae</taxon>
        <taxon>Rubrobacter</taxon>
    </lineage>
</organism>
<evidence type="ECO:0000256" key="3">
    <source>
        <dbReference type="ARBA" id="ARBA00022833"/>
    </source>
</evidence>
<keyword evidence="2" id="KW-0863">Zinc-finger</keyword>
<dbReference type="RefSeq" id="WP_198024575.1">
    <property type="nucleotide sequence ID" value="NZ_CP007514.1"/>
</dbReference>
<sequence>MAESKLDKEFIEKQREKLLQLQGELERIISGMEEDERDRAEEEEDTQLDSGDMSQQIFTREVDATVAGQSAERLEDVKRALEKIDEGTYGVCEDTGEPIPKGRLEAIPEALRTVEAEERRRGRGR</sequence>
<evidence type="ECO:0000313" key="9">
    <source>
        <dbReference type="Proteomes" id="UP000025229"/>
    </source>
</evidence>
<dbReference type="InterPro" id="IPR000962">
    <property type="entry name" value="Znf_DskA_TraR"/>
</dbReference>
<feature type="compositionally biased region" description="Acidic residues" evidence="5">
    <location>
        <begin position="32"/>
        <end position="47"/>
    </location>
</feature>
<dbReference type="PANTHER" id="PTHR33823:SF4">
    <property type="entry name" value="GENERAL STRESS PROTEIN 16O"/>
    <property type="match status" value="1"/>
</dbReference>
<dbReference type="AlphaFoldDB" id="A0A023X322"/>
<evidence type="ECO:0000256" key="5">
    <source>
        <dbReference type="SAM" id="MobiDB-lite"/>
    </source>
</evidence>
<accession>A0A023X322</accession>
<dbReference type="Gene3D" id="1.20.120.910">
    <property type="entry name" value="DksA, coiled-coil domain"/>
    <property type="match status" value="1"/>
</dbReference>